<evidence type="ECO:0008006" key="3">
    <source>
        <dbReference type="Google" id="ProtNLM"/>
    </source>
</evidence>
<sequence length="939" mass="111157">MTLKKLLYCSILISCQFISAQHRIGIEASLDDKKKIIAIDQTIEYHNTSSDTLTEIFFLDWANAFSGKTTELGKRFSEDFLKRFYYAKEEERGRTVIQSFTSNDKYLTWNRYKDLSDIIQVQLNSPLLPGERVSFQLTYQVKIPSEKFTRYGYYDNGNFHLKYWHIIPAVYTDNWVLYSHKNLDDLYAPMMDYDIKLTFSDKYTLKTELNSNSQTATNSKKTIALSGANRNKVDLYFVQQDLFYSFDLGHTEFLSDIEDNDLGNEMKLVATQRIFDFLEFRLGSYPFDKLMVSESDYKNNPVYGLNQLPDFLRPFPDGFQYEVKQLKSITEAYLENTLFINPREEAWVVDGIHILLMIDYVNQYYPKMKIVGNLSEIFGLRWFHLADLEFNDQYYLAYKNMARLMLDQPLNTPKDRLVKFNANIANAYKAGIGFKYLEDYLEDDNIIQNSIREFYEKYSLKYATQHNFKEILTKNSSTKSVAWFFEDYIPTKEKLDFKIKKVKKREDSLEVTIKNFRNNAMPISLAGIRDDQLISKTWIESVPGTKKITIANPDLDKLALDYEQKVPEINRRNNYRNLKWIFNRPLQFRFFQDAEDPRYSQVFFIPEFEFNIYDGFTVGSKFYNTTLIRRDFNYKITPFYGIKSNKLLGSAGFSYRHQIGDHDLYMIKYIFSGNMFSYAPDLLFRRFSPTIQFFYRPEDLRSNQGQVTTIRSINVLRERNEENPVTTPDYSVFNVRHQFSDFNLTNFKSFLVDYQIAKNFSKISTTLNYRKLFLNNRQINLRFFAGTFLYNDTEKDGDFFSFALDRPTDYLFDYSYLGRSEDTGFTSQQIILAEGGFKSKLDNQFANQWITTFNADTNIWNWIYLYGDVGFIKNRNVAPEFVYDSGIRLSLVQDYFEVFFPLYSNKGWEVGQPDYDERIRFIVTLSPETLIKLFTREWY</sequence>
<dbReference type="Gene3D" id="1.10.390.10">
    <property type="entry name" value="Neutral Protease Domain 2"/>
    <property type="match status" value="1"/>
</dbReference>
<gene>
    <name evidence="1" type="ORF">EV197_2277</name>
</gene>
<dbReference type="AlphaFoldDB" id="A0A4Q7P288"/>
<comment type="caution">
    <text evidence="1">The sequence shown here is derived from an EMBL/GenBank/DDBJ whole genome shotgun (WGS) entry which is preliminary data.</text>
</comment>
<dbReference type="OrthoDB" id="9813075at2"/>
<keyword evidence="2" id="KW-1185">Reference proteome</keyword>
<reference evidence="1 2" key="1">
    <citation type="submission" date="2019-02" db="EMBL/GenBank/DDBJ databases">
        <title>Genomic Encyclopedia of Type Strains, Phase IV (KMG-IV): sequencing the most valuable type-strain genomes for metagenomic binning, comparative biology and taxonomic classification.</title>
        <authorList>
            <person name="Goeker M."/>
        </authorList>
    </citation>
    <scope>NUCLEOTIDE SEQUENCE [LARGE SCALE GENOMIC DNA]</scope>
    <source>
        <strain evidence="1 2">DSM 17196</strain>
    </source>
</reference>
<dbReference type="EMBL" id="SGXE01000002">
    <property type="protein sequence ID" value="RZS93697.1"/>
    <property type="molecule type" value="Genomic_DNA"/>
</dbReference>
<dbReference type="Proteomes" id="UP000292262">
    <property type="component" value="Unassembled WGS sequence"/>
</dbReference>
<name>A0A4Q7P288_9FLAO</name>
<organism evidence="1 2">
    <name type="scientific">Aquimarina brevivitae</name>
    <dbReference type="NCBI Taxonomy" id="323412"/>
    <lineage>
        <taxon>Bacteria</taxon>
        <taxon>Pseudomonadati</taxon>
        <taxon>Bacteroidota</taxon>
        <taxon>Flavobacteriia</taxon>
        <taxon>Flavobacteriales</taxon>
        <taxon>Flavobacteriaceae</taxon>
        <taxon>Aquimarina</taxon>
    </lineage>
</organism>
<dbReference type="RefSeq" id="WP_130286812.1">
    <property type="nucleotide sequence ID" value="NZ_SGXE01000002.1"/>
</dbReference>
<protein>
    <recommendedName>
        <fullName evidence="3">Peptidase M1 membrane alanine aminopeptidase domain-containing protein</fullName>
    </recommendedName>
</protein>
<evidence type="ECO:0000313" key="1">
    <source>
        <dbReference type="EMBL" id="RZS93697.1"/>
    </source>
</evidence>
<evidence type="ECO:0000313" key="2">
    <source>
        <dbReference type="Proteomes" id="UP000292262"/>
    </source>
</evidence>
<accession>A0A4Q7P288</accession>
<proteinExistence type="predicted"/>
<dbReference type="InterPro" id="IPR027268">
    <property type="entry name" value="Peptidase_M4/M1_CTD_sf"/>
</dbReference>